<accession>A0A0H2RPQ9</accession>
<dbReference type="AlphaFoldDB" id="A0A0H2RPQ9"/>
<feature type="region of interest" description="Disordered" evidence="1">
    <location>
        <begin position="1"/>
        <end position="46"/>
    </location>
</feature>
<name>A0A0H2RPQ9_9AGAM</name>
<feature type="compositionally biased region" description="Polar residues" evidence="1">
    <location>
        <begin position="126"/>
        <end position="147"/>
    </location>
</feature>
<keyword evidence="3" id="KW-1185">Reference proteome</keyword>
<dbReference type="Proteomes" id="UP000053477">
    <property type="component" value="Unassembled WGS sequence"/>
</dbReference>
<dbReference type="EMBL" id="KQ086000">
    <property type="protein sequence ID" value="KLO11433.1"/>
    <property type="molecule type" value="Genomic_DNA"/>
</dbReference>
<protein>
    <submittedName>
        <fullName evidence="2">Uncharacterized protein</fullName>
    </submittedName>
</protein>
<dbReference type="InParanoid" id="A0A0H2RPQ9"/>
<dbReference type="OrthoDB" id="3040699at2759"/>
<evidence type="ECO:0000313" key="3">
    <source>
        <dbReference type="Proteomes" id="UP000053477"/>
    </source>
</evidence>
<gene>
    <name evidence="2" type="ORF">SCHPADRAFT_472302</name>
</gene>
<proteinExistence type="predicted"/>
<sequence>MDMVTLGDGRPRSGTLKREQGVEQVVPQSTNTNDGVDHNEVPKSSDGAMQEVDSFLNTIGVAPSDLFANVIAQDIVNSPSEMHDSDHHMDVEDDLQRRRESQIWEGTFDNSPRKSRKRKRTEHQEGNSASGRSTESPSTDFSQSNSDIVPGTLAYDFGLANPGILTLTFDIDEEQAAAAARWNLISDANEFSEAQQQINVNLECIERRKLSVIRENLNPVASPTTNVDLDDQSITLGSGSDWSMLEEYSVWVECDDCSWTPIDLASQHSALNITGCIKSGKNEVKIISLADISGFAFAVYTSVPSEDLRRKHQAKKQTETIWDKLRDMARGVGAKL</sequence>
<reference evidence="2 3" key="1">
    <citation type="submission" date="2015-04" db="EMBL/GenBank/DDBJ databases">
        <title>Complete genome sequence of Schizopora paradoxa KUC8140, a cosmopolitan wood degrader in East Asia.</title>
        <authorList>
            <consortium name="DOE Joint Genome Institute"/>
            <person name="Min B."/>
            <person name="Park H."/>
            <person name="Jang Y."/>
            <person name="Kim J.-J."/>
            <person name="Kim K.H."/>
            <person name="Pangilinan J."/>
            <person name="Lipzen A."/>
            <person name="Riley R."/>
            <person name="Grigoriev I.V."/>
            <person name="Spatafora J.W."/>
            <person name="Choi I.-G."/>
        </authorList>
    </citation>
    <scope>NUCLEOTIDE SEQUENCE [LARGE SCALE GENOMIC DNA]</scope>
    <source>
        <strain evidence="2 3">KUC8140</strain>
    </source>
</reference>
<organism evidence="2 3">
    <name type="scientific">Schizopora paradoxa</name>
    <dbReference type="NCBI Taxonomy" id="27342"/>
    <lineage>
        <taxon>Eukaryota</taxon>
        <taxon>Fungi</taxon>
        <taxon>Dikarya</taxon>
        <taxon>Basidiomycota</taxon>
        <taxon>Agaricomycotina</taxon>
        <taxon>Agaricomycetes</taxon>
        <taxon>Hymenochaetales</taxon>
        <taxon>Schizoporaceae</taxon>
        <taxon>Schizopora</taxon>
    </lineage>
</organism>
<evidence type="ECO:0000313" key="2">
    <source>
        <dbReference type="EMBL" id="KLO11433.1"/>
    </source>
</evidence>
<evidence type="ECO:0000256" key="1">
    <source>
        <dbReference type="SAM" id="MobiDB-lite"/>
    </source>
</evidence>
<feature type="region of interest" description="Disordered" evidence="1">
    <location>
        <begin position="101"/>
        <end position="147"/>
    </location>
</feature>